<dbReference type="InterPro" id="IPR001878">
    <property type="entry name" value="Znf_CCHC"/>
</dbReference>
<feature type="region of interest" description="Disordered" evidence="2">
    <location>
        <begin position="956"/>
        <end position="980"/>
    </location>
</feature>
<feature type="region of interest" description="Disordered" evidence="2">
    <location>
        <begin position="612"/>
        <end position="634"/>
    </location>
</feature>
<dbReference type="PROSITE" id="PS50158">
    <property type="entry name" value="ZF_CCHC"/>
    <property type="match status" value="1"/>
</dbReference>
<feature type="non-terminal residue" evidence="5">
    <location>
        <position position="2291"/>
    </location>
</feature>
<feature type="region of interest" description="Disordered" evidence="2">
    <location>
        <begin position="508"/>
        <end position="552"/>
    </location>
</feature>
<feature type="compositionally biased region" description="Acidic residues" evidence="2">
    <location>
        <begin position="339"/>
        <end position="348"/>
    </location>
</feature>
<evidence type="ECO:0000313" key="6">
    <source>
        <dbReference type="Proteomes" id="UP000626109"/>
    </source>
</evidence>
<evidence type="ECO:0000256" key="1">
    <source>
        <dbReference type="PROSITE-ProRule" id="PRU00047"/>
    </source>
</evidence>
<keyword evidence="1" id="KW-0862">Zinc</keyword>
<keyword evidence="1" id="KW-0863">Zinc-finger</keyword>
<feature type="compositionally biased region" description="Pro residues" evidence="2">
    <location>
        <begin position="510"/>
        <end position="526"/>
    </location>
</feature>
<keyword evidence="3" id="KW-1133">Transmembrane helix</keyword>
<name>A0A813K7C2_POLGL</name>
<reference evidence="5" key="1">
    <citation type="submission" date="2021-02" db="EMBL/GenBank/DDBJ databases">
        <authorList>
            <person name="Dougan E. K."/>
            <person name="Rhodes N."/>
            <person name="Thang M."/>
            <person name="Chan C."/>
        </authorList>
    </citation>
    <scope>NUCLEOTIDE SEQUENCE</scope>
</reference>
<dbReference type="EMBL" id="CAJNNW010028376">
    <property type="protein sequence ID" value="CAE8695824.1"/>
    <property type="molecule type" value="Genomic_DNA"/>
</dbReference>
<dbReference type="SMART" id="SM00343">
    <property type="entry name" value="ZnF_C2HC"/>
    <property type="match status" value="3"/>
</dbReference>
<dbReference type="Proteomes" id="UP000626109">
    <property type="component" value="Unassembled WGS sequence"/>
</dbReference>
<feature type="region of interest" description="Disordered" evidence="2">
    <location>
        <begin position="1006"/>
        <end position="1038"/>
    </location>
</feature>
<accession>A0A813K7C2</accession>
<feature type="transmembrane region" description="Helical" evidence="3">
    <location>
        <begin position="112"/>
        <end position="130"/>
    </location>
</feature>
<evidence type="ECO:0000256" key="3">
    <source>
        <dbReference type="SAM" id="Phobius"/>
    </source>
</evidence>
<dbReference type="SUPFAM" id="SSF57756">
    <property type="entry name" value="Retrovirus zinc finger-like domains"/>
    <property type="match status" value="1"/>
</dbReference>
<sequence>VTGEIRLEEVIHSMDFHCVDLFRRSSVVGTVAEMAADPYLFRPEPMLTRTWIYQHSFRSLSQVEKQEDADESGMLKHVLSTRCIDAPVNSGLQSPLVCYLPLLLFSVLTTDQLTVAVSLACVICLVAFAWRDNRPKSYSSMRAWTVPLRLLLALVLIWQVPKADSMGMVGAARLAARVPVVEVNILDDGEYLAALVSTGRRGPVFCKRCLGPRLPTVAGPEPPGGWGERAAPYVAKAIVRHTPTKSHPVHRLLPKAGQYYSTAHRNEEVAKRSREEAERKERAPKARLQHAPLPKASSSKSSGSSAQVPAPLASKVPGIAPLASKCPPVKKEEVQQEIKEEEFEEEPDWSPGEGSVHSSPLPLAIASSSRPPTTINSSTILLTVNSSTVQEGGGQGVGAYFCEEVVSSDISAEAFHVGTASSSSHPAITARLAWAKAKEAVASAEIDVLEAEVESGSEDVADEVYHSPVQIDREAERFRIGSEEGSPAQKAAARPWFAGFLPKLLGRVTPTPPAPAPASTPAPAPAPAAASTAAPAPSPAPASTPAPAPAAQTPASSVSLCQICNSSRHNARFCPIRKEEDEEPMPVCQLCQSSGHIAVDCPVYHRRRDEFEASEKQARKDEAAEKQARNDEAAERQAELKAAEKKSAAKKLAELQAEVRAAEEKANKERLKKERKKEKKAATQAASDDEEKAKKETKRGEDGSSSDGPPPILLSSTDSEAAPRKWEVPSMTTWKQHVKDTCAAACKQKGDDAYAFLAEAVDPGKSTDLKKPRRFARLDAMLLAELTRLAAGTALGTATLAHQQRGDKVGCRFRGREAFRMVLDRFETEKGLGLSYSLRDLTSVTPTDRNNVDSLRRWLESWDLTVSLLSDEWSDQSPQVLRMFEDIFLSHVDGSRLLTQPLAAYELADRGAKEKSYQYLKDAVRKMIEKHVMKANRESMAKGVKPRVPLSALPLQEEPPFAEAKSRKAKAKAKERKEQELPEAAESALAAVAALVCWGCGHAGHSLRDCRKTPNDKKGEIAKAKGSSSRGNTPPPQGTCALGEKCKFDHGGVAKAAVGASLVSSLLMAESAATGSGEHPAGNAGECPSWLLSATGDECSSASDEVTFPVKEKVKEGQLLSSLRKTAQGVGGVAKRTSFGSVMKRLFCTAGYLGAVSPSIRTADYFHLARPDHSITASKQIAVNEGLNLARELDRPIPGLDFEAAFGAATGALQAADVMLDSGADRPLVGWQQLSETEREAVVQLEKGLTFDTANGRITAQGGVRLQPASLDGQSFEHIVFAAKPSSHEHGATFHWVKDLVPFLVTPSGRRIELTVKGHVPYISKEAMAMMAALPFTRGGGSASADPPAERGVEIVDDDDGAGVAVDDGAGVAADDGVEPVPPPPEVHPVSRIPREHFLDHLPARKDCPTCQQVKQRRTAAPRYLQNNENFDRSIAGQTRGVNSNTVALHVCDEWSDLRGYFPARGRTSSEVQSALLHFIGARKREVGELYTDCAPEYIKSSVPVSLWPFAGAHTATVHNVRVDGDSSPYHRAHGEHPPVTAFPFGAEVTTVPPPELQRKYGPRALRIVFLGYVTSPGLKLRGEYIMASLDDFVTGAKSVRIFKSRDVRFPPEVVFPLREIHKLREAIAHEKSHPGSELSQLQVRALAFDCPAAPVETEDVAPAQVLDVAEKREELGARHSPAEELFAESKGPEEPETSGEPEPPGEPEIPGESEDPAVPQPAVPQEESEKKEGDELLKRFYIRRDVELQEHGFTDGCSGCDAAQLGGRASRHDESCRARIILALEQTPWGRHRLESARQRETKWLAKQVEQHSATPATEPAKVEQHSATPATEPGEASLNRPLPIESAIAGQDCSVDRESTGQEAASTFDKIGNFTMPGDTSDKNNNHREKIGISDQPFNAFVGRLLKNSEVKSDPAAQAAILSELGKLRAAGAWSESTVIEWSLVRDNAVRSGKKVHVGRLHAIATDKGSELPLGHPERKMNGRIVFLGNNVRDEDGQVALFGDLSSAPVTMEASRMCDAFGLLNGHAIEQADAEQARISDSLRSFWKHMRDPVCKLVMSLYGHPDAGGFWQAHCKNALESVGFIEVSESWQSLFYHPELKVMMAVYVDDFKASGPVEALKKAWTLVRSKIRTGAPTPIGRYLGCHHNVVELKDRRVIEYDMHDFLEQCVSHYKKVCGEDVVLKKASTPFLDEDKLPEEDDNEPGKLADSPCSVLMKVLYGARLARFDLLKAVAGLASKVTKWFVSCDKRLFRLMCYINDSKGLKMRGYVGRDDKAEDLFLRLFGLRGV</sequence>
<keyword evidence="3" id="KW-0472">Membrane</keyword>
<comment type="caution">
    <text evidence="5">The sequence shown here is derived from an EMBL/GenBank/DDBJ whole genome shotgun (WGS) entry which is preliminary data.</text>
</comment>
<feature type="compositionally biased region" description="Basic and acidic residues" evidence="2">
    <location>
        <begin position="691"/>
        <end position="702"/>
    </location>
</feature>
<evidence type="ECO:0000256" key="2">
    <source>
        <dbReference type="SAM" id="MobiDB-lite"/>
    </source>
</evidence>
<feature type="region of interest" description="Disordered" evidence="2">
    <location>
        <begin position="244"/>
        <end position="358"/>
    </location>
</feature>
<feature type="compositionally biased region" description="Acidic residues" evidence="2">
    <location>
        <begin position="1695"/>
        <end position="1716"/>
    </location>
</feature>
<dbReference type="GO" id="GO:0003676">
    <property type="term" value="F:nucleic acid binding"/>
    <property type="evidence" value="ECO:0007669"/>
    <property type="project" value="InterPro"/>
</dbReference>
<dbReference type="InterPro" id="IPR036875">
    <property type="entry name" value="Znf_CCHC_sf"/>
</dbReference>
<feature type="compositionally biased region" description="Basic and acidic residues" evidence="2">
    <location>
        <begin position="663"/>
        <end position="672"/>
    </location>
</feature>
<feature type="compositionally biased region" description="Basic and acidic residues" evidence="2">
    <location>
        <begin position="1006"/>
        <end position="1023"/>
    </location>
</feature>
<dbReference type="GO" id="GO:0008270">
    <property type="term" value="F:zinc ion binding"/>
    <property type="evidence" value="ECO:0007669"/>
    <property type="project" value="UniProtKB-KW"/>
</dbReference>
<keyword evidence="3" id="KW-0812">Transmembrane</keyword>
<evidence type="ECO:0000313" key="5">
    <source>
        <dbReference type="EMBL" id="CAE8695824.1"/>
    </source>
</evidence>
<proteinExistence type="predicted"/>
<feature type="compositionally biased region" description="Low complexity" evidence="2">
    <location>
        <begin position="295"/>
        <end position="306"/>
    </location>
</feature>
<feature type="compositionally biased region" description="Basic residues" evidence="2">
    <location>
        <begin position="244"/>
        <end position="253"/>
    </location>
</feature>
<feature type="region of interest" description="Disordered" evidence="2">
    <location>
        <begin position="663"/>
        <end position="724"/>
    </location>
</feature>
<feature type="compositionally biased region" description="Pro residues" evidence="2">
    <location>
        <begin position="536"/>
        <end position="548"/>
    </location>
</feature>
<protein>
    <recommendedName>
        <fullName evidence="4">CCHC-type domain-containing protein</fullName>
    </recommendedName>
</protein>
<feature type="compositionally biased region" description="Basic and acidic residues" evidence="2">
    <location>
        <begin position="329"/>
        <end position="338"/>
    </location>
</feature>
<dbReference type="PANTHER" id="PTHR48125">
    <property type="entry name" value="LP07818P1"/>
    <property type="match status" value="1"/>
</dbReference>
<feature type="domain" description="CCHC-type" evidence="4">
    <location>
        <begin position="997"/>
        <end position="1012"/>
    </location>
</feature>
<feature type="region of interest" description="Disordered" evidence="2">
    <location>
        <begin position="1675"/>
        <end position="1735"/>
    </location>
</feature>
<organism evidence="5 6">
    <name type="scientific">Polarella glacialis</name>
    <name type="common">Dinoflagellate</name>
    <dbReference type="NCBI Taxonomy" id="89957"/>
    <lineage>
        <taxon>Eukaryota</taxon>
        <taxon>Sar</taxon>
        <taxon>Alveolata</taxon>
        <taxon>Dinophyceae</taxon>
        <taxon>Suessiales</taxon>
        <taxon>Suessiaceae</taxon>
        <taxon>Polarella</taxon>
    </lineage>
</organism>
<keyword evidence="1" id="KW-0479">Metal-binding</keyword>
<feature type="compositionally biased region" description="Basic and acidic residues" evidence="2">
    <location>
        <begin position="264"/>
        <end position="284"/>
    </location>
</feature>
<evidence type="ECO:0000259" key="4">
    <source>
        <dbReference type="PROSITE" id="PS50158"/>
    </source>
</evidence>
<dbReference type="PANTHER" id="PTHR48125:SF12">
    <property type="entry name" value="AT HOOK TRANSCRIPTION FACTOR FAMILY-RELATED"/>
    <property type="match status" value="1"/>
</dbReference>
<feature type="transmembrane region" description="Helical" evidence="3">
    <location>
        <begin position="142"/>
        <end position="160"/>
    </location>
</feature>
<feature type="region of interest" description="Disordered" evidence="2">
    <location>
        <begin position="1809"/>
        <end position="1840"/>
    </location>
</feature>
<gene>
    <name evidence="5" type="ORF">PGLA2088_LOCUS29564</name>
</gene>
<dbReference type="Gene3D" id="4.10.60.10">
    <property type="entry name" value="Zinc finger, CCHC-type"/>
    <property type="match status" value="1"/>
</dbReference>